<evidence type="ECO:0000313" key="2">
    <source>
        <dbReference type="Proteomes" id="UP000189628"/>
    </source>
</evidence>
<accession>A0A1U9VDR0</accession>
<evidence type="ECO:0000313" key="1">
    <source>
        <dbReference type="EMBL" id="AQW28820.1"/>
    </source>
</evidence>
<protein>
    <submittedName>
        <fullName evidence="1">Uncharacterized protein</fullName>
    </submittedName>
</protein>
<name>A0A1U9VDR0_9RALS</name>
<organism evidence="1 2">
    <name type="scientific">blood disease bacterium A2-HR MARDI</name>
    <dbReference type="NCBI Taxonomy" id="1944648"/>
    <lineage>
        <taxon>Bacteria</taxon>
        <taxon>Pseudomonadati</taxon>
        <taxon>Pseudomonadota</taxon>
        <taxon>Betaproteobacteria</taxon>
        <taxon>Burkholderiales</taxon>
        <taxon>Burkholderiaceae</taxon>
        <taxon>Ralstonia</taxon>
        <taxon>Ralstonia solanacearum species complex</taxon>
    </lineage>
</organism>
<reference evidence="1 2" key="1">
    <citation type="submission" date="2017-02" db="EMBL/GenBank/DDBJ databases">
        <title>Blood Disease Bacterium A2-HR MARDI.</title>
        <authorList>
            <person name="Badrun R."/>
            <person name="Abu Bakar N."/>
            <person name="Laboh R."/>
        </authorList>
    </citation>
    <scope>NUCLEOTIDE SEQUENCE [LARGE SCALE GENOMIC DNA]</scope>
    <source>
        <strain evidence="1 2">A2-HR MARDI</strain>
    </source>
</reference>
<sequence>MTPEQAFAEAVEQMPRRATRADTWSSRAVFWAAVRAGADVLAKPWADVRDRWAQLWAVACEEHLPPIPGAAHVGAPPSQAAAEQALSAMKSVVGLTRGKGHVHR</sequence>
<dbReference type="AlphaFoldDB" id="A0A1U9VDR0"/>
<gene>
    <name evidence="1" type="ORF">B0B51_01500</name>
</gene>
<dbReference type="Proteomes" id="UP000189628">
    <property type="component" value="Chromosome"/>
</dbReference>
<dbReference type="EMBL" id="CP019911">
    <property type="protein sequence ID" value="AQW28820.1"/>
    <property type="molecule type" value="Genomic_DNA"/>
</dbReference>
<proteinExistence type="predicted"/>